<reference evidence="2 3" key="1">
    <citation type="journal article" date="2014" name="PLoS Genet.">
        <title>Phylogenetically driven sequencing of extremely halophilic archaea reveals strategies for static and dynamic osmo-response.</title>
        <authorList>
            <person name="Becker E.A."/>
            <person name="Seitzer P.M."/>
            <person name="Tritt A."/>
            <person name="Larsen D."/>
            <person name="Krusor M."/>
            <person name="Yao A.I."/>
            <person name="Wu D."/>
            <person name="Madern D."/>
            <person name="Eisen J.A."/>
            <person name="Darling A.E."/>
            <person name="Facciotti M.T."/>
        </authorList>
    </citation>
    <scope>NUCLEOTIDE SEQUENCE [LARGE SCALE GENOMIC DNA]</scope>
    <source>
        <strain evidence="2 3">DSM 5350</strain>
    </source>
</reference>
<comment type="similarity">
    <text evidence="1">Belongs to the HAD-like hydrolase superfamily.</text>
</comment>
<dbReference type="GO" id="GO:0006281">
    <property type="term" value="P:DNA repair"/>
    <property type="evidence" value="ECO:0007669"/>
    <property type="project" value="TreeGrafter"/>
</dbReference>
<accession>M0ML27</accession>
<dbReference type="EMBL" id="AOMD01000018">
    <property type="protein sequence ID" value="EMA45439.1"/>
    <property type="molecule type" value="Genomic_DNA"/>
</dbReference>
<dbReference type="SUPFAM" id="SSF56784">
    <property type="entry name" value="HAD-like"/>
    <property type="match status" value="1"/>
</dbReference>
<evidence type="ECO:0000313" key="3">
    <source>
        <dbReference type="Proteomes" id="UP000011669"/>
    </source>
</evidence>
<dbReference type="GO" id="GO:0008967">
    <property type="term" value="F:phosphoglycolate phosphatase activity"/>
    <property type="evidence" value="ECO:0007669"/>
    <property type="project" value="TreeGrafter"/>
</dbReference>
<dbReference type="InterPro" id="IPR023198">
    <property type="entry name" value="PGP-like_dom2"/>
</dbReference>
<dbReference type="Pfam" id="PF13419">
    <property type="entry name" value="HAD_2"/>
    <property type="match status" value="1"/>
</dbReference>
<dbReference type="PATRIC" id="fig|1227455.4.peg.1520"/>
<sequence>MTVTIPDDVEAVVYDLDGTLVRLAVDWDAAAADAAAALDGRGIDTDGMDLWRMLERADDLGHRDAIEDAIAAHEREGARRSERLAFADEMVTDRPVGICSLNCEAACRIALDTHGLAEHVACVVGRDTVATFKPDPESLLAAVERLDATPERTLFIGDSEGDAETADRAGTRFSYVGDGPTTY</sequence>
<keyword evidence="3" id="KW-1185">Reference proteome</keyword>
<dbReference type="PANTHER" id="PTHR43434">
    <property type="entry name" value="PHOSPHOGLYCOLATE PHOSPHATASE"/>
    <property type="match status" value="1"/>
</dbReference>
<evidence type="ECO:0000256" key="1">
    <source>
        <dbReference type="ARBA" id="ARBA00007958"/>
    </source>
</evidence>
<dbReference type="Proteomes" id="UP000011669">
    <property type="component" value="Unassembled WGS sequence"/>
</dbReference>
<comment type="caution">
    <text evidence="2">The sequence shown here is derived from an EMBL/GenBank/DDBJ whole genome shotgun (WGS) entry which is preliminary data.</text>
</comment>
<dbReference type="InterPro" id="IPR023214">
    <property type="entry name" value="HAD_sf"/>
</dbReference>
<protein>
    <submittedName>
        <fullName evidence="2">Phosphoglycolate phosphatase</fullName>
    </submittedName>
</protein>
<dbReference type="OrthoDB" id="212720at2157"/>
<gene>
    <name evidence="2" type="ORF">C449_07440</name>
</gene>
<evidence type="ECO:0000313" key="2">
    <source>
        <dbReference type="EMBL" id="EMA45439.1"/>
    </source>
</evidence>
<dbReference type="AlphaFoldDB" id="M0ML27"/>
<dbReference type="NCBIfam" id="TIGR01549">
    <property type="entry name" value="HAD-SF-IA-v1"/>
    <property type="match status" value="1"/>
</dbReference>
<name>M0ML27_9EURY</name>
<dbReference type="InterPro" id="IPR006439">
    <property type="entry name" value="HAD-SF_hydro_IA"/>
</dbReference>
<dbReference type="Gene3D" id="3.40.50.1000">
    <property type="entry name" value="HAD superfamily/HAD-like"/>
    <property type="match status" value="1"/>
</dbReference>
<dbReference type="InParanoid" id="M0ML27"/>
<organism evidence="2 3">
    <name type="scientific">Halococcus saccharolyticus DSM 5350</name>
    <dbReference type="NCBI Taxonomy" id="1227455"/>
    <lineage>
        <taxon>Archaea</taxon>
        <taxon>Methanobacteriati</taxon>
        <taxon>Methanobacteriota</taxon>
        <taxon>Stenosarchaea group</taxon>
        <taxon>Halobacteria</taxon>
        <taxon>Halobacteriales</taxon>
        <taxon>Halococcaceae</taxon>
        <taxon>Halococcus</taxon>
    </lineage>
</organism>
<dbReference type="InterPro" id="IPR036412">
    <property type="entry name" value="HAD-like_sf"/>
</dbReference>
<dbReference type="InterPro" id="IPR041492">
    <property type="entry name" value="HAD_2"/>
</dbReference>
<dbReference type="InterPro" id="IPR050155">
    <property type="entry name" value="HAD-like_hydrolase_sf"/>
</dbReference>
<dbReference type="Gene3D" id="1.10.150.240">
    <property type="entry name" value="Putative phosphatase, domain 2"/>
    <property type="match status" value="1"/>
</dbReference>
<dbReference type="RefSeq" id="WP_006077344.1">
    <property type="nucleotide sequence ID" value="NZ_AOMD01000018.1"/>
</dbReference>
<proteinExistence type="inferred from homology"/>
<dbReference type="STRING" id="1227455.C449_07440"/>
<dbReference type="PANTHER" id="PTHR43434:SF1">
    <property type="entry name" value="PHOSPHOGLYCOLATE PHOSPHATASE"/>
    <property type="match status" value="1"/>
</dbReference>